<evidence type="ECO:0000313" key="1">
    <source>
        <dbReference type="EMBL" id="PHX56842.1"/>
    </source>
</evidence>
<name>A0A2G4F4Z1_9CYAN</name>
<protein>
    <submittedName>
        <fullName evidence="1">Uncharacterized protein</fullName>
    </submittedName>
</protein>
<organism evidence="1 2">
    <name type="scientific">Tychonema bourrellyi FEM_GT703</name>
    <dbReference type="NCBI Taxonomy" id="2040638"/>
    <lineage>
        <taxon>Bacteria</taxon>
        <taxon>Bacillati</taxon>
        <taxon>Cyanobacteriota</taxon>
        <taxon>Cyanophyceae</taxon>
        <taxon>Oscillatoriophycideae</taxon>
        <taxon>Oscillatoriales</taxon>
        <taxon>Microcoleaceae</taxon>
        <taxon>Tychonema</taxon>
    </lineage>
</organism>
<dbReference type="EMBL" id="NXIB02000011">
    <property type="protein sequence ID" value="PHX56842.1"/>
    <property type="molecule type" value="Genomic_DNA"/>
</dbReference>
<sequence length="79" mass="9339">MIAFRKLSIGLLRYILINHLLDRPTASNADQKQVELAIGKYYRMARLFRLLQLIGFCRTHICQELRAKATELVRNYKLF</sequence>
<reference evidence="1" key="1">
    <citation type="submission" date="2017-10" db="EMBL/GenBank/DDBJ databases">
        <title>Draft genome sequence of the planktic cyanobacteria Tychonema bourrellyi isolated from alpine lentic freshwater.</title>
        <authorList>
            <person name="Tett A."/>
            <person name="Armanini F."/>
            <person name="Asnicar F."/>
            <person name="Boscaini A."/>
            <person name="Pasolli E."/>
            <person name="Zolfo M."/>
            <person name="Donati C."/>
            <person name="Salmaso N."/>
            <person name="Segata N."/>
        </authorList>
    </citation>
    <scope>NUCLEOTIDE SEQUENCE</scope>
    <source>
        <strain evidence="1">FEM_GT703</strain>
    </source>
</reference>
<evidence type="ECO:0000313" key="2">
    <source>
        <dbReference type="Proteomes" id="UP000226442"/>
    </source>
</evidence>
<keyword evidence="2" id="KW-1185">Reference proteome</keyword>
<gene>
    <name evidence="1" type="ORF">CP500_003330</name>
</gene>
<proteinExistence type="predicted"/>
<dbReference type="Proteomes" id="UP000226442">
    <property type="component" value="Unassembled WGS sequence"/>
</dbReference>
<accession>A0A2G4F4Z1</accession>
<comment type="caution">
    <text evidence="1">The sequence shown here is derived from an EMBL/GenBank/DDBJ whole genome shotgun (WGS) entry which is preliminary data.</text>
</comment>
<dbReference type="AlphaFoldDB" id="A0A2G4F4Z1"/>